<dbReference type="InterPro" id="IPR040442">
    <property type="entry name" value="Pyrv_kinase-like_dom_sf"/>
</dbReference>
<evidence type="ECO:0000256" key="2">
    <source>
        <dbReference type="ARBA" id="ARBA00011424"/>
    </source>
</evidence>
<keyword evidence="3 6" id="KW-0566">Pantothenate biosynthesis</keyword>
<comment type="subunit">
    <text evidence="2 6">Homodecamer; pentamer of dimers.</text>
</comment>
<dbReference type="PIRSF" id="PIRSF000388">
    <property type="entry name" value="Pantoate_hydroxy_MeTrfase"/>
    <property type="match status" value="1"/>
</dbReference>
<evidence type="ECO:0000256" key="6">
    <source>
        <dbReference type="HAMAP-Rule" id="MF_00156"/>
    </source>
</evidence>
<dbReference type="RefSeq" id="WP_026878704.1">
    <property type="nucleotide sequence ID" value="NZ_AZOD01000012.1"/>
</dbReference>
<evidence type="ECO:0000256" key="1">
    <source>
        <dbReference type="ARBA" id="ARBA00008676"/>
    </source>
</evidence>
<proteinExistence type="inferred from homology"/>
<dbReference type="GO" id="GO:0003864">
    <property type="term" value="F:3-methyl-2-oxobutanoate hydroxymethyltransferase activity"/>
    <property type="evidence" value="ECO:0007669"/>
    <property type="project" value="UniProtKB-EC"/>
</dbReference>
<dbReference type="SUPFAM" id="SSF51621">
    <property type="entry name" value="Phosphoenolpyruvate/pyruvate domain"/>
    <property type="match status" value="1"/>
</dbReference>
<dbReference type="EC" id="2.1.2.11" evidence="6"/>
<feature type="binding site" evidence="6">
    <location>
        <position position="84"/>
    </location>
    <ligand>
        <name>Mg(2+)</name>
        <dbReference type="ChEBI" id="CHEBI:18420"/>
    </ligand>
</feature>
<dbReference type="HAMAP" id="MF_00156">
    <property type="entry name" value="PanB"/>
    <property type="match status" value="1"/>
</dbReference>
<comment type="subcellular location">
    <subcellularLocation>
        <location evidence="6">Cytoplasm</location>
    </subcellularLocation>
</comment>
<dbReference type="PANTHER" id="PTHR20881:SF0">
    <property type="entry name" value="3-METHYL-2-OXOBUTANOATE HYDROXYMETHYLTRANSFERASE"/>
    <property type="match status" value="1"/>
</dbReference>
<feature type="binding site" evidence="6">
    <location>
        <position position="45"/>
    </location>
    <ligand>
        <name>Mg(2+)</name>
        <dbReference type="ChEBI" id="CHEBI:18420"/>
    </ligand>
</feature>
<feature type="binding site" evidence="6">
    <location>
        <position position="84"/>
    </location>
    <ligand>
        <name>3-methyl-2-oxobutanoate</name>
        <dbReference type="ChEBI" id="CHEBI:11851"/>
    </ligand>
</feature>
<gene>
    <name evidence="6 7" type="primary">panB</name>
    <name evidence="7" type="ORF">WMO13_03965</name>
</gene>
<dbReference type="CDD" id="cd06557">
    <property type="entry name" value="KPHMT-like"/>
    <property type="match status" value="1"/>
</dbReference>
<feature type="active site" description="Proton acceptor" evidence="6">
    <location>
        <position position="182"/>
    </location>
</feature>
<sequence>MRKLRITDLQKMKDQGEKITMLTCYDATFTKEMNRAGIDTILIGDSLGMVVQGHASTLPVTLDEMVYHTENVVRANERAFIVADLPFGTYEASKREAFHAASELMKAGAEMVKIEGGVEVAVITAFLTERGIPVCAHIGLRPQAVNIMGGYKVQGRELQMAAQLIEEARAHQNAGAQLLVVECVPAEVGEALATALCIPVIGIGAGNMTDGQVLVMHDMLGLSSEVTPKFVKNFLAVAIEAGNGSIHGAFSQYIREVKSGAFPDEVHSFS</sequence>
<dbReference type="PANTHER" id="PTHR20881">
    <property type="entry name" value="3-METHYL-2-OXOBUTANOATE HYDROXYMETHYLTRANSFERASE"/>
    <property type="match status" value="1"/>
</dbReference>
<organism evidence="7 8">
    <name type="scientific">Ignatzschineria larvae DSM 13226</name>
    <dbReference type="NCBI Taxonomy" id="1111732"/>
    <lineage>
        <taxon>Bacteria</taxon>
        <taxon>Pseudomonadati</taxon>
        <taxon>Pseudomonadota</taxon>
        <taxon>Gammaproteobacteria</taxon>
        <taxon>Cardiobacteriales</taxon>
        <taxon>Ignatzschineriaceae</taxon>
        <taxon>Ignatzschineria</taxon>
    </lineage>
</organism>
<evidence type="ECO:0000313" key="8">
    <source>
        <dbReference type="Proteomes" id="UP001449178"/>
    </source>
</evidence>
<comment type="pathway">
    <text evidence="6">Cofactor biosynthesis; (R)-pantothenate biosynthesis; (R)-pantoate from 3-methyl-2-oxobutanoate: step 1/2.</text>
</comment>
<dbReference type="NCBIfam" id="TIGR00222">
    <property type="entry name" value="panB"/>
    <property type="match status" value="1"/>
</dbReference>
<keyword evidence="4 6" id="KW-0808">Transferase</keyword>
<comment type="function">
    <text evidence="6">Catalyzes the reversible reaction in which hydroxymethyl group from 5,10-methylenetetrahydrofolate is transferred onto alpha-ketoisovalerate to form ketopantoate.</text>
</comment>
<evidence type="ECO:0000256" key="4">
    <source>
        <dbReference type="ARBA" id="ARBA00022679"/>
    </source>
</evidence>
<accession>A0ABZ3C355</accession>
<comment type="catalytic activity">
    <reaction evidence="6">
        <text>(6R)-5,10-methylene-5,6,7,8-tetrahydrofolate + 3-methyl-2-oxobutanoate + H2O = 2-dehydropantoate + (6S)-5,6,7,8-tetrahydrofolate</text>
        <dbReference type="Rhea" id="RHEA:11824"/>
        <dbReference type="ChEBI" id="CHEBI:11561"/>
        <dbReference type="ChEBI" id="CHEBI:11851"/>
        <dbReference type="ChEBI" id="CHEBI:15377"/>
        <dbReference type="ChEBI" id="CHEBI:15636"/>
        <dbReference type="ChEBI" id="CHEBI:57453"/>
        <dbReference type="EC" id="2.1.2.11"/>
    </reaction>
</comment>
<dbReference type="InterPro" id="IPR003700">
    <property type="entry name" value="Pantoate_hydroxy_MeTrfase"/>
</dbReference>
<dbReference type="Pfam" id="PF02548">
    <property type="entry name" value="Pantoate_transf"/>
    <property type="match status" value="1"/>
</dbReference>
<dbReference type="Gene3D" id="3.20.20.60">
    <property type="entry name" value="Phosphoenolpyruvate-binding domains"/>
    <property type="match status" value="1"/>
</dbReference>
<keyword evidence="5 6" id="KW-0479">Metal-binding</keyword>
<comment type="similarity">
    <text evidence="1 6">Belongs to the PanB family.</text>
</comment>
<reference evidence="7 8" key="1">
    <citation type="submission" date="2024-03" db="EMBL/GenBank/DDBJ databases">
        <title>Complete Genome Sequence and Annotation of Ignatzschineria larvae DSM 13226.</title>
        <authorList>
            <person name="Cantrell E."/>
            <person name="Burcham Z.M."/>
        </authorList>
    </citation>
    <scope>NUCLEOTIDE SEQUENCE [LARGE SCALE GENOMIC DNA]</scope>
    <source>
        <strain evidence="7 8">DSM 13226</strain>
    </source>
</reference>
<name>A0ABZ3C355_9GAMM</name>
<feature type="binding site" evidence="6">
    <location>
        <position position="113"/>
    </location>
    <ligand>
        <name>3-methyl-2-oxobutanoate</name>
        <dbReference type="ChEBI" id="CHEBI:11851"/>
    </ligand>
</feature>
<keyword evidence="6" id="KW-0460">Magnesium</keyword>
<dbReference type="EMBL" id="CP150637">
    <property type="protein sequence ID" value="WZW88548.1"/>
    <property type="molecule type" value="Genomic_DNA"/>
</dbReference>
<dbReference type="NCBIfam" id="NF001452">
    <property type="entry name" value="PRK00311.1"/>
    <property type="match status" value="1"/>
</dbReference>
<keyword evidence="8" id="KW-1185">Reference proteome</keyword>
<evidence type="ECO:0000256" key="3">
    <source>
        <dbReference type="ARBA" id="ARBA00022655"/>
    </source>
</evidence>
<evidence type="ECO:0000313" key="7">
    <source>
        <dbReference type="EMBL" id="WZW88548.1"/>
    </source>
</evidence>
<protein>
    <recommendedName>
        <fullName evidence="6">3-methyl-2-oxobutanoate hydroxymethyltransferase</fullName>
        <ecNumber evidence="6">2.1.2.11</ecNumber>
    </recommendedName>
    <alternativeName>
        <fullName evidence="6">Ketopantoate hydroxymethyltransferase</fullName>
        <shortName evidence="6">KPHMT</shortName>
    </alternativeName>
</protein>
<feature type="binding site" evidence="6">
    <location>
        <position position="115"/>
    </location>
    <ligand>
        <name>Mg(2+)</name>
        <dbReference type="ChEBI" id="CHEBI:18420"/>
    </ligand>
</feature>
<comment type="cofactor">
    <cofactor evidence="6">
        <name>Mg(2+)</name>
        <dbReference type="ChEBI" id="CHEBI:18420"/>
    </cofactor>
    <text evidence="6">Binds 1 Mg(2+) ion per subunit.</text>
</comment>
<dbReference type="Proteomes" id="UP001449178">
    <property type="component" value="Chromosome"/>
</dbReference>
<keyword evidence="6" id="KW-0963">Cytoplasm</keyword>
<evidence type="ECO:0000256" key="5">
    <source>
        <dbReference type="ARBA" id="ARBA00022723"/>
    </source>
</evidence>
<dbReference type="InterPro" id="IPR015813">
    <property type="entry name" value="Pyrv/PenolPyrv_kinase-like_dom"/>
</dbReference>
<feature type="binding site" evidence="6">
    <location>
        <begin position="45"/>
        <end position="46"/>
    </location>
    <ligand>
        <name>3-methyl-2-oxobutanoate</name>
        <dbReference type="ChEBI" id="CHEBI:11851"/>
    </ligand>
</feature>